<dbReference type="AlphaFoldDB" id="A0A0A0JR40"/>
<organism evidence="2 3">
    <name type="scientific">Knoellia aerolata DSM 18566</name>
    <dbReference type="NCBI Taxonomy" id="1385519"/>
    <lineage>
        <taxon>Bacteria</taxon>
        <taxon>Bacillati</taxon>
        <taxon>Actinomycetota</taxon>
        <taxon>Actinomycetes</taxon>
        <taxon>Micrococcales</taxon>
        <taxon>Intrasporangiaceae</taxon>
        <taxon>Knoellia</taxon>
    </lineage>
</organism>
<keyword evidence="1" id="KW-1133">Transmembrane helix</keyword>
<keyword evidence="1" id="KW-0812">Transmembrane</keyword>
<evidence type="ECO:0000313" key="3">
    <source>
        <dbReference type="Proteomes" id="UP000030013"/>
    </source>
</evidence>
<name>A0A0A0JR40_9MICO</name>
<dbReference type="RefSeq" id="WP_035940708.1">
    <property type="nucleotide sequence ID" value="NZ_AVPL01000094.1"/>
</dbReference>
<sequence>MTDTPRRLILGVLWLAAGYGLFGAVVCVIAALMTGERMWWRVGAGLLVLGAAGAAGLAVSRNRARVTHPDDGTE</sequence>
<feature type="transmembrane region" description="Helical" evidence="1">
    <location>
        <begin position="38"/>
        <end position="59"/>
    </location>
</feature>
<feature type="transmembrane region" description="Helical" evidence="1">
    <location>
        <begin position="12"/>
        <end position="32"/>
    </location>
</feature>
<dbReference type="Proteomes" id="UP000030013">
    <property type="component" value="Unassembled WGS sequence"/>
</dbReference>
<comment type="caution">
    <text evidence="2">The sequence shown here is derived from an EMBL/GenBank/DDBJ whole genome shotgun (WGS) entry which is preliminary data.</text>
</comment>
<keyword evidence="3" id="KW-1185">Reference proteome</keyword>
<accession>A0A0A0JR40</accession>
<dbReference type="EMBL" id="AVPL01000094">
    <property type="protein sequence ID" value="KGN38011.1"/>
    <property type="molecule type" value="Genomic_DNA"/>
</dbReference>
<keyword evidence="1" id="KW-0472">Membrane</keyword>
<protein>
    <submittedName>
        <fullName evidence="2">Uncharacterized protein</fullName>
    </submittedName>
</protein>
<proteinExistence type="predicted"/>
<evidence type="ECO:0000256" key="1">
    <source>
        <dbReference type="SAM" id="Phobius"/>
    </source>
</evidence>
<evidence type="ECO:0000313" key="2">
    <source>
        <dbReference type="EMBL" id="KGN38011.1"/>
    </source>
</evidence>
<gene>
    <name evidence="2" type="ORF">N801_13200</name>
</gene>
<reference evidence="2 3" key="1">
    <citation type="submission" date="2013-08" db="EMBL/GenBank/DDBJ databases">
        <title>The genome sequence of Knoellia aerolata.</title>
        <authorList>
            <person name="Zhu W."/>
            <person name="Wang G."/>
        </authorList>
    </citation>
    <scope>NUCLEOTIDE SEQUENCE [LARGE SCALE GENOMIC DNA]</scope>
    <source>
        <strain evidence="2 3">DSM 18566</strain>
    </source>
</reference>